<name>A0ABP7G610_9FLAO</name>
<dbReference type="EMBL" id="BAABDU010000002">
    <property type="protein sequence ID" value="GAA3756831.1"/>
    <property type="molecule type" value="Genomic_DNA"/>
</dbReference>
<comment type="caution">
    <text evidence="1">The sequence shown here is derived from an EMBL/GenBank/DDBJ whole genome shotgun (WGS) entry which is preliminary data.</text>
</comment>
<proteinExistence type="predicted"/>
<reference evidence="2" key="1">
    <citation type="journal article" date="2019" name="Int. J. Syst. Evol. Microbiol.">
        <title>The Global Catalogue of Microorganisms (GCM) 10K type strain sequencing project: providing services to taxonomists for standard genome sequencing and annotation.</title>
        <authorList>
            <consortium name="The Broad Institute Genomics Platform"/>
            <consortium name="The Broad Institute Genome Sequencing Center for Infectious Disease"/>
            <person name="Wu L."/>
            <person name="Ma J."/>
        </authorList>
    </citation>
    <scope>NUCLEOTIDE SEQUENCE [LARGE SCALE GENOMIC DNA]</scope>
    <source>
        <strain evidence="2">JCM 17337</strain>
    </source>
</reference>
<protein>
    <submittedName>
        <fullName evidence="1">Uncharacterized protein</fullName>
    </submittedName>
</protein>
<evidence type="ECO:0000313" key="1">
    <source>
        <dbReference type="EMBL" id="GAA3756831.1"/>
    </source>
</evidence>
<dbReference type="RefSeq" id="WP_345139502.1">
    <property type="nucleotide sequence ID" value="NZ_BAABDU010000002.1"/>
</dbReference>
<gene>
    <name evidence="1" type="ORF">GCM10022423_03810</name>
</gene>
<dbReference type="Proteomes" id="UP001500748">
    <property type="component" value="Unassembled WGS sequence"/>
</dbReference>
<sequence length="103" mass="11923">MTLSYFLTGSCNDQDTDFELIISIVEEISSTRYLARLEDLSTADRLATETSRPLFENCLKDIAIFMENNNIRFYGKSRTSASNDPDIDKKLADFIYRRIPEHM</sequence>
<organism evidence="1 2">
    <name type="scientific">Flavobacterium ginsengiterrae</name>
    <dbReference type="NCBI Taxonomy" id="871695"/>
    <lineage>
        <taxon>Bacteria</taxon>
        <taxon>Pseudomonadati</taxon>
        <taxon>Bacteroidota</taxon>
        <taxon>Flavobacteriia</taxon>
        <taxon>Flavobacteriales</taxon>
        <taxon>Flavobacteriaceae</taxon>
        <taxon>Flavobacterium</taxon>
    </lineage>
</organism>
<accession>A0ABP7G610</accession>
<keyword evidence="2" id="KW-1185">Reference proteome</keyword>
<evidence type="ECO:0000313" key="2">
    <source>
        <dbReference type="Proteomes" id="UP001500748"/>
    </source>
</evidence>